<reference evidence="3" key="1">
    <citation type="submission" date="2022-11" db="UniProtKB">
        <authorList>
            <consortium name="WormBaseParasite"/>
        </authorList>
    </citation>
    <scope>IDENTIFICATION</scope>
</reference>
<evidence type="ECO:0000313" key="3">
    <source>
        <dbReference type="WBParaSite" id="jg20742"/>
    </source>
</evidence>
<evidence type="ECO:0000313" key="2">
    <source>
        <dbReference type="Proteomes" id="UP000887574"/>
    </source>
</evidence>
<name>A0A915DL64_9BILA</name>
<proteinExistence type="predicted"/>
<feature type="signal peptide" evidence="1">
    <location>
        <begin position="1"/>
        <end position="31"/>
    </location>
</feature>
<keyword evidence="2" id="KW-1185">Reference proteome</keyword>
<dbReference type="Proteomes" id="UP000887574">
    <property type="component" value="Unplaced"/>
</dbReference>
<keyword evidence="1" id="KW-0732">Signal</keyword>
<sequence>MSIGRSGKKSLISTAASLLAIVLVHFVVVSAQDLTVDVSGSEQDKFDKAYKDLEESMNVLGMNSDQFQKTDMAKQLQAALTPVFTVPSSSRWRAMSFF</sequence>
<dbReference type="AlphaFoldDB" id="A0A915DL64"/>
<dbReference type="WBParaSite" id="jg20742">
    <property type="protein sequence ID" value="jg20742"/>
    <property type="gene ID" value="jg20742"/>
</dbReference>
<accession>A0A915DL64</accession>
<organism evidence="2 3">
    <name type="scientific">Ditylenchus dipsaci</name>
    <dbReference type="NCBI Taxonomy" id="166011"/>
    <lineage>
        <taxon>Eukaryota</taxon>
        <taxon>Metazoa</taxon>
        <taxon>Ecdysozoa</taxon>
        <taxon>Nematoda</taxon>
        <taxon>Chromadorea</taxon>
        <taxon>Rhabditida</taxon>
        <taxon>Tylenchina</taxon>
        <taxon>Tylenchomorpha</taxon>
        <taxon>Sphaerularioidea</taxon>
        <taxon>Anguinidae</taxon>
        <taxon>Anguininae</taxon>
        <taxon>Ditylenchus</taxon>
    </lineage>
</organism>
<protein>
    <submittedName>
        <fullName evidence="3">Uncharacterized protein</fullName>
    </submittedName>
</protein>
<feature type="chain" id="PRO_5038103231" evidence="1">
    <location>
        <begin position="32"/>
        <end position="98"/>
    </location>
</feature>
<evidence type="ECO:0000256" key="1">
    <source>
        <dbReference type="SAM" id="SignalP"/>
    </source>
</evidence>